<comment type="subcellular location">
    <subcellularLocation>
        <location evidence="1">Membrane</location>
        <topology evidence="1">Multi-pass membrane protein</topology>
    </subcellularLocation>
</comment>
<feature type="transmembrane region" description="Helical" evidence="5">
    <location>
        <begin position="457"/>
        <end position="474"/>
    </location>
</feature>
<evidence type="ECO:0000256" key="5">
    <source>
        <dbReference type="SAM" id="Phobius"/>
    </source>
</evidence>
<keyword evidence="4 5" id="KW-0472">Membrane</keyword>
<dbReference type="EMBL" id="JBBJCI010000143">
    <property type="protein sequence ID" value="KAK7242427.1"/>
    <property type="molecule type" value="Genomic_DNA"/>
</dbReference>
<accession>A0ABR1G1U9</accession>
<organism evidence="6 7">
    <name type="scientific">Aureococcus anophagefferens</name>
    <name type="common">Harmful bloom alga</name>
    <dbReference type="NCBI Taxonomy" id="44056"/>
    <lineage>
        <taxon>Eukaryota</taxon>
        <taxon>Sar</taxon>
        <taxon>Stramenopiles</taxon>
        <taxon>Ochrophyta</taxon>
        <taxon>Pelagophyceae</taxon>
        <taxon>Pelagomonadales</taxon>
        <taxon>Pelagomonadaceae</taxon>
        <taxon>Aureococcus</taxon>
    </lineage>
</organism>
<feature type="transmembrane region" description="Helical" evidence="5">
    <location>
        <begin position="261"/>
        <end position="279"/>
    </location>
</feature>
<evidence type="ECO:0000256" key="4">
    <source>
        <dbReference type="ARBA" id="ARBA00023136"/>
    </source>
</evidence>
<dbReference type="PANTHER" id="PTHR31154:SF4">
    <property type="entry name" value="MEMBRANE TRANSPORTER PROTEIN"/>
    <property type="match status" value="1"/>
</dbReference>
<gene>
    <name evidence="6" type="ORF">SO694_0015906</name>
</gene>
<feature type="transmembrane region" description="Helical" evidence="5">
    <location>
        <begin position="349"/>
        <end position="366"/>
    </location>
</feature>
<keyword evidence="3 5" id="KW-1133">Transmembrane helix</keyword>
<dbReference type="Pfam" id="PF01925">
    <property type="entry name" value="TauE"/>
    <property type="match status" value="1"/>
</dbReference>
<feature type="transmembrane region" description="Helical" evidence="5">
    <location>
        <begin position="237"/>
        <end position="255"/>
    </location>
</feature>
<feature type="transmembrane region" description="Helical" evidence="5">
    <location>
        <begin position="423"/>
        <end position="445"/>
    </location>
</feature>
<comment type="caution">
    <text evidence="6">The sequence shown here is derived from an EMBL/GenBank/DDBJ whole genome shotgun (WGS) entry which is preliminary data.</text>
</comment>
<feature type="transmembrane region" description="Helical" evidence="5">
    <location>
        <begin position="135"/>
        <end position="154"/>
    </location>
</feature>
<evidence type="ECO:0000256" key="3">
    <source>
        <dbReference type="ARBA" id="ARBA00022989"/>
    </source>
</evidence>
<keyword evidence="2 5" id="KW-0812">Transmembrane</keyword>
<name>A0ABR1G1U9_AURAN</name>
<evidence type="ECO:0000256" key="1">
    <source>
        <dbReference type="ARBA" id="ARBA00004141"/>
    </source>
</evidence>
<feature type="transmembrane region" description="Helical" evidence="5">
    <location>
        <begin position="166"/>
        <end position="199"/>
    </location>
</feature>
<proteinExistence type="predicted"/>
<feature type="transmembrane region" description="Helical" evidence="5">
    <location>
        <begin position="211"/>
        <end position="228"/>
    </location>
</feature>
<evidence type="ECO:0000313" key="7">
    <source>
        <dbReference type="Proteomes" id="UP001363151"/>
    </source>
</evidence>
<evidence type="ECO:0000313" key="6">
    <source>
        <dbReference type="EMBL" id="KAK7242427.1"/>
    </source>
</evidence>
<reference evidence="6 7" key="1">
    <citation type="submission" date="2024-03" db="EMBL/GenBank/DDBJ databases">
        <title>Aureococcus anophagefferens CCMP1851 and Kratosvirus quantuckense: Draft genome of a second virus-susceptible host strain in the model system.</title>
        <authorList>
            <person name="Chase E."/>
            <person name="Truchon A.R."/>
            <person name="Schepens W."/>
            <person name="Wilhelm S.W."/>
        </authorList>
    </citation>
    <scope>NUCLEOTIDE SEQUENCE [LARGE SCALE GENOMIC DNA]</scope>
    <source>
        <strain evidence="6 7">CCMP1851</strain>
    </source>
</reference>
<sequence>MAALTQSSELEFGVDGQDNWTERDLMSLNLFHTNRVVIPINVGSSEGVTPYGMRCRGSVSFRDGRLQMVEVPADPTSAETPVTHDFNLHGDLLHRRVSSGSGASFTMVLARIDAETHHRSRVLQREVEKAPRTRGPLALMPAACFFPVWLYCMATRKIWRAVFSQFWPMSAAMVLGSFIAGSTPLGGGVVGFPVAVLVLRMEPAQGRDFSAMIQAVGMTSASYLILYLKPELVHVKLVSWSIAFGVLGCIVGFVVEVDPFAVNLTLTTYLLAFAVVYFYKNEIIEHYLPPLGCAKGPAPGGAKGPAPGGAKGDALAELVRAEEAKDELAAPAADLEEDRRRTRESIRDGLLVVSALVGGFVTAKLGSGSDSMAYIFASFCWNMLTPEDVISESAMTASTVIVMATMSFVVMGIRMATGHVSQDVVYCWCAAAPVVCFGAPLGSLVLGPRAELMLRRFFYFISVIQFLFFALIVIQTHAVGWSVVAVCIGATVAAVVAHYRLRLLPAATARTRQGSADHDASDAGDAAAERAGYADVPAYVAGAPAAGDDVEGGGGV</sequence>
<dbReference type="InterPro" id="IPR002781">
    <property type="entry name" value="TM_pro_TauE-like"/>
</dbReference>
<keyword evidence="7" id="KW-1185">Reference proteome</keyword>
<feature type="transmembrane region" description="Helical" evidence="5">
    <location>
        <begin position="480"/>
        <end position="501"/>
    </location>
</feature>
<protein>
    <submittedName>
        <fullName evidence="6">Uncharacterized protein</fullName>
    </submittedName>
</protein>
<dbReference type="PANTHER" id="PTHR31154">
    <property type="entry name" value="MEMBRANE TRANSPORTER PROTEIN"/>
    <property type="match status" value="1"/>
</dbReference>
<feature type="transmembrane region" description="Helical" evidence="5">
    <location>
        <begin position="397"/>
        <end position="417"/>
    </location>
</feature>
<evidence type="ECO:0000256" key="2">
    <source>
        <dbReference type="ARBA" id="ARBA00022692"/>
    </source>
</evidence>
<dbReference type="Proteomes" id="UP001363151">
    <property type="component" value="Unassembled WGS sequence"/>
</dbReference>